<comment type="subunit">
    <text evidence="4">Homodimer.</text>
</comment>
<comment type="catalytic activity">
    <reaction evidence="4 5">
        <text>uridine(38/39/40) in tRNA = pseudouridine(38/39/40) in tRNA</text>
        <dbReference type="Rhea" id="RHEA:22376"/>
        <dbReference type="Rhea" id="RHEA-COMP:10085"/>
        <dbReference type="Rhea" id="RHEA-COMP:10087"/>
        <dbReference type="ChEBI" id="CHEBI:65314"/>
        <dbReference type="ChEBI" id="CHEBI:65315"/>
        <dbReference type="EC" id="5.4.99.12"/>
    </reaction>
</comment>
<dbReference type="PANTHER" id="PTHR11142">
    <property type="entry name" value="PSEUDOURIDYLATE SYNTHASE"/>
    <property type="match status" value="1"/>
</dbReference>
<feature type="binding site" evidence="4">
    <location>
        <position position="111"/>
    </location>
    <ligand>
        <name>substrate</name>
    </ligand>
</feature>
<evidence type="ECO:0000313" key="7">
    <source>
        <dbReference type="EMBL" id="MCZ4281592.1"/>
    </source>
</evidence>
<comment type="function">
    <text evidence="4">Formation of pseudouridine at positions 38, 39 and 40 in the anticodon stem and loop of transfer RNAs.</text>
</comment>
<dbReference type="InterPro" id="IPR020094">
    <property type="entry name" value="TruA/RsuA/RluB/E/F_N"/>
</dbReference>
<keyword evidence="2 4" id="KW-0819">tRNA processing</keyword>
<feature type="active site" description="Nucleophile" evidence="4">
    <location>
        <position position="52"/>
    </location>
</feature>
<evidence type="ECO:0000256" key="2">
    <source>
        <dbReference type="ARBA" id="ARBA00022694"/>
    </source>
</evidence>
<dbReference type="Gene3D" id="3.30.70.660">
    <property type="entry name" value="Pseudouridine synthase I, catalytic domain, C-terminal subdomain"/>
    <property type="match status" value="1"/>
</dbReference>
<gene>
    <name evidence="4 7" type="primary">truA</name>
    <name evidence="7" type="ORF">O4H49_12445</name>
</gene>
<dbReference type="InterPro" id="IPR020095">
    <property type="entry name" value="PsdUridine_synth_TruA_C"/>
</dbReference>
<accession>A0ABT4LNR3</accession>
<dbReference type="PANTHER" id="PTHR11142:SF0">
    <property type="entry name" value="TRNA PSEUDOURIDINE SYNTHASE-LIKE 1"/>
    <property type="match status" value="1"/>
</dbReference>
<evidence type="ECO:0000256" key="4">
    <source>
        <dbReference type="HAMAP-Rule" id="MF_00171"/>
    </source>
</evidence>
<evidence type="ECO:0000313" key="8">
    <source>
        <dbReference type="Proteomes" id="UP001069802"/>
    </source>
</evidence>
<dbReference type="SUPFAM" id="SSF55120">
    <property type="entry name" value="Pseudouridine synthase"/>
    <property type="match status" value="1"/>
</dbReference>
<evidence type="ECO:0000259" key="6">
    <source>
        <dbReference type="Pfam" id="PF01416"/>
    </source>
</evidence>
<dbReference type="EMBL" id="JAPWGY010000004">
    <property type="protein sequence ID" value="MCZ4281592.1"/>
    <property type="molecule type" value="Genomic_DNA"/>
</dbReference>
<sequence>MPRYKLTIEYDGSDFFGWQRQKDQISVQEVIEEAVFKFSGERVAVFASGRTDSGVHALGQVASMDLERAFPADKVRDAINFHLRPARVAVLSSEIVDEEFHARFSATERSYLYRIINRRAHLVLDHHRAWFVPQKLDVTAMHEAAQVLVGTHDFTSFRAKECQAQSPVKTMNRIAVSQIGEEIRIELSARSFLYHQVRNIAGSLKKVGIGKWTGEDLKRVLAARDRSVAGEMAPAWGLYFVSVSFDETKQDVGHDPSVGPEPARQ</sequence>
<dbReference type="InterPro" id="IPR020103">
    <property type="entry name" value="PsdUridine_synth_cat_dom_sf"/>
</dbReference>
<keyword evidence="3 4" id="KW-0413">Isomerase</keyword>
<dbReference type="HAMAP" id="MF_00171">
    <property type="entry name" value="TruA"/>
    <property type="match status" value="1"/>
</dbReference>
<dbReference type="InterPro" id="IPR001406">
    <property type="entry name" value="PsdUridine_synth_TruA"/>
</dbReference>
<organism evidence="7 8">
    <name type="scientific">Kiloniella laminariae</name>
    <dbReference type="NCBI Taxonomy" id="454162"/>
    <lineage>
        <taxon>Bacteria</taxon>
        <taxon>Pseudomonadati</taxon>
        <taxon>Pseudomonadota</taxon>
        <taxon>Alphaproteobacteria</taxon>
        <taxon>Rhodospirillales</taxon>
        <taxon>Kiloniellaceae</taxon>
        <taxon>Kiloniella</taxon>
    </lineage>
</organism>
<keyword evidence="8" id="KW-1185">Reference proteome</keyword>
<protein>
    <recommendedName>
        <fullName evidence="4">tRNA pseudouridine synthase A</fullName>
        <ecNumber evidence="4">5.4.99.12</ecNumber>
    </recommendedName>
    <alternativeName>
        <fullName evidence="4">tRNA pseudouridine(38-40) synthase</fullName>
    </alternativeName>
    <alternativeName>
        <fullName evidence="4">tRNA pseudouridylate synthase I</fullName>
    </alternativeName>
    <alternativeName>
        <fullName evidence="4">tRNA-uridine isomerase I</fullName>
    </alternativeName>
</protein>
<dbReference type="EC" id="5.4.99.12" evidence="4"/>
<dbReference type="PIRSF" id="PIRSF001430">
    <property type="entry name" value="tRNA_psdUrid_synth"/>
    <property type="match status" value="1"/>
</dbReference>
<feature type="domain" description="Pseudouridine synthase I TruA alpha/beta" evidence="6">
    <location>
        <begin position="8"/>
        <end position="104"/>
    </location>
</feature>
<dbReference type="RefSeq" id="WP_269423758.1">
    <property type="nucleotide sequence ID" value="NZ_JAPWGY010000004.1"/>
</dbReference>
<evidence type="ECO:0000256" key="1">
    <source>
        <dbReference type="ARBA" id="ARBA00009375"/>
    </source>
</evidence>
<dbReference type="Proteomes" id="UP001069802">
    <property type="component" value="Unassembled WGS sequence"/>
</dbReference>
<proteinExistence type="inferred from homology"/>
<dbReference type="CDD" id="cd02570">
    <property type="entry name" value="PseudoU_synth_EcTruA"/>
    <property type="match status" value="1"/>
</dbReference>
<reference evidence="7" key="1">
    <citation type="submission" date="2022-12" db="EMBL/GenBank/DDBJ databases">
        <title>Bacterial isolates from different developmental stages of Nematostella vectensis.</title>
        <authorList>
            <person name="Fraune S."/>
        </authorList>
    </citation>
    <scope>NUCLEOTIDE SEQUENCE</scope>
    <source>
        <strain evidence="7">G21630-S1</strain>
    </source>
</reference>
<evidence type="ECO:0000256" key="3">
    <source>
        <dbReference type="ARBA" id="ARBA00023235"/>
    </source>
</evidence>
<dbReference type="Gene3D" id="3.30.70.580">
    <property type="entry name" value="Pseudouridine synthase I, catalytic domain, N-terminal subdomain"/>
    <property type="match status" value="1"/>
</dbReference>
<dbReference type="NCBIfam" id="TIGR00071">
    <property type="entry name" value="hisT_truA"/>
    <property type="match status" value="1"/>
</dbReference>
<evidence type="ECO:0000256" key="5">
    <source>
        <dbReference type="RuleBase" id="RU003792"/>
    </source>
</evidence>
<name>A0ABT4LNR3_9PROT</name>
<dbReference type="InterPro" id="IPR020097">
    <property type="entry name" value="PsdUridine_synth_TruA_a/b_dom"/>
</dbReference>
<feature type="domain" description="Pseudouridine synthase I TruA alpha/beta" evidence="6">
    <location>
        <begin position="144"/>
        <end position="246"/>
    </location>
</feature>
<comment type="caution">
    <text evidence="4">Lacks conserved residue(s) required for the propagation of feature annotation.</text>
</comment>
<comment type="similarity">
    <text evidence="1 4 5">Belongs to the tRNA pseudouridine synthase TruA family.</text>
</comment>
<comment type="caution">
    <text evidence="7">The sequence shown here is derived from an EMBL/GenBank/DDBJ whole genome shotgun (WGS) entry which is preliminary data.</text>
</comment>
<dbReference type="Pfam" id="PF01416">
    <property type="entry name" value="PseudoU_synth_1"/>
    <property type="match status" value="2"/>
</dbReference>
<dbReference type="GO" id="GO:0160147">
    <property type="term" value="F:tRNA pseudouridine(38-40) synthase activity"/>
    <property type="evidence" value="ECO:0007669"/>
    <property type="project" value="UniProtKB-EC"/>
</dbReference>